<keyword evidence="1" id="KW-0963">Cytoplasm</keyword>
<gene>
    <name evidence="6" type="ORF">SAMN02745213_00180</name>
</gene>
<evidence type="ECO:0000256" key="3">
    <source>
        <dbReference type="ARBA" id="ARBA00023157"/>
    </source>
</evidence>
<evidence type="ECO:0000256" key="2">
    <source>
        <dbReference type="ARBA" id="ARBA00022833"/>
    </source>
</evidence>
<keyword evidence="7" id="KW-1185">Reference proteome</keyword>
<name>A0A1T4UX38_9GAMM</name>
<dbReference type="GO" id="GO:0005737">
    <property type="term" value="C:cytoplasm"/>
    <property type="evidence" value="ECO:0007669"/>
    <property type="project" value="InterPro"/>
</dbReference>
<dbReference type="GO" id="GO:0051082">
    <property type="term" value="F:unfolded protein binding"/>
    <property type="evidence" value="ECO:0007669"/>
    <property type="project" value="InterPro"/>
</dbReference>
<dbReference type="Gene3D" id="3.55.30.10">
    <property type="entry name" value="Hsp33 domain"/>
    <property type="match status" value="1"/>
</dbReference>
<dbReference type="Proteomes" id="UP000242432">
    <property type="component" value="Unassembled WGS sequence"/>
</dbReference>
<dbReference type="RefSeq" id="WP_159442981.1">
    <property type="nucleotide sequence ID" value="NZ_FUXX01000002.1"/>
</dbReference>
<proteinExistence type="predicted"/>
<evidence type="ECO:0000256" key="4">
    <source>
        <dbReference type="ARBA" id="ARBA00023186"/>
    </source>
</evidence>
<dbReference type="PANTHER" id="PTHR30111">
    <property type="entry name" value="33 KDA CHAPERONIN"/>
    <property type="match status" value="1"/>
</dbReference>
<sequence>MQTFNHNSIERFLFDNHGVRGEITRLKTPFEDLIHDNYPDCLKKIMMELAVSSVLVASTLKDGSEIMVQIRGGKDAPLKYALINIRQDLSFYGSCALKDNSAVENNASIHELCGADGILALSVFPKNGVKWQGIVALNNESIGATLEDYFKNSQQLPTRFFISTDLDERQSGGIMLQIIPEIEGNLDSLEHLSVLAATLSANELFTLPLDESLGRLFAHEETKVFGEKEVQFKCICSKSRCENALMQLDPSELKNMAEDPKGTSMTCQHCGKTYSFTQEELTSMYRKLSQ</sequence>
<dbReference type="Gene3D" id="1.10.287.480">
    <property type="entry name" value="helix hairpin bin"/>
    <property type="match status" value="1"/>
</dbReference>
<dbReference type="SUPFAM" id="SSF64397">
    <property type="entry name" value="Hsp33 domain"/>
    <property type="match status" value="1"/>
</dbReference>
<dbReference type="SUPFAM" id="SSF118352">
    <property type="entry name" value="HSP33 redox switch-like"/>
    <property type="match status" value="1"/>
</dbReference>
<evidence type="ECO:0000313" key="6">
    <source>
        <dbReference type="EMBL" id="SKA57279.1"/>
    </source>
</evidence>
<dbReference type="AlphaFoldDB" id="A0A1T4UX38"/>
<reference evidence="7" key="1">
    <citation type="submission" date="2017-02" db="EMBL/GenBank/DDBJ databases">
        <authorList>
            <person name="Varghese N."/>
            <person name="Submissions S."/>
        </authorList>
    </citation>
    <scope>NUCLEOTIDE SEQUENCE [LARGE SCALE GENOMIC DNA]</scope>
    <source>
        <strain evidence="7">DSM 3072</strain>
    </source>
</reference>
<dbReference type="InterPro" id="IPR016154">
    <property type="entry name" value="Heat_shock_Hsp33_C"/>
</dbReference>
<keyword evidence="2" id="KW-0862">Zinc</keyword>
<dbReference type="GO" id="GO:0044183">
    <property type="term" value="F:protein folding chaperone"/>
    <property type="evidence" value="ECO:0007669"/>
    <property type="project" value="TreeGrafter"/>
</dbReference>
<dbReference type="GO" id="GO:0042026">
    <property type="term" value="P:protein refolding"/>
    <property type="evidence" value="ECO:0007669"/>
    <property type="project" value="TreeGrafter"/>
</dbReference>
<protein>
    <submittedName>
        <fullName evidence="6">Molecular chaperone Hsp33</fullName>
    </submittedName>
</protein>
<dbReference type="PANTHER" id="PTHR30111:SF1">
    <property type="entry name" value="33 KDA CHAPERONIN"/>
    <property type="match status" value="1"/>
</dbReference>
<keyword evidence="4" id="KW-0143">Chaperone</keyword>
<evidence type="ECO:0000256" key="5">
    <source>
        <dbReference type="ARBA" id="ARBA00023284"/>
    </source>
</evidence>
<dbReference type="PIRSF" id="PIRSF005261">
    <property type="entry name" value="Heat_shock_Hsp33"/>
    <property type="match status" value="1"/>
</dbReference>
<dbReference type="InterPro" id="IPR023212">
    <property type="entry name" value="Hsp33_helix_hairpin_bin_dom_sf"/>
</dbReference>
<dbReference type="Gene3D" id="3.90.1280.10">
    <property type="entry name" value="HSP33 redox switch-like"/>
    <property type="match status" value="1"/>
</dbReference>
<dbReference type="InterPro" id="IPR016153">
    <property type="entry name" value="Heat_shock_Hsp33_N"/>
</dbReference>
<organism evidence="6 7">
    <name type="scientific">Succinivibrio dextrinosolvens DSM 3072</name>
    <dbReference type="NCBI Taxonomy" id="1123324"/>
    <lineage>
        <taxon>Bacteria</taxon>
        <taxon>Pseudomonadati</taxon>
        <taxon>Pseudomonadota</taxon>
        <taxon>Gammaproteobacteria</taxon>
        <taxon>Aeromonadales</taxon>
        <taxon>Succinivibrionaceae</taxon>
        <taxon>Succinivibrio</taxon>
    </lineage>
</organism>
<dbReference type="EMBL" id="FUXX01000002">
    <property type="protein sequence ID" value="SKA57279.1"/>
    <property type="molecule type" value="Genomic_DNA"/>
</dbReference>
<accession>A0A1T4UX38</accession>
<dbReference type="STRING" id="83771.SAMN02910357_00716"/>
<keyword evidence="5" id="KW-0676">Redox-active center</keyword>
<keyword evidence="3" id="KW-1015">Disulfide bond</keyword>
<dbReference type="InterPro" id="IPR000397">
    <property type="entry name" value="Heat_shock_Hsp33"/>
</dbReference>
<evidence type="ECO:0000313" key="7">
    <source>
        <dbReference type="Proteomes" id="UP000242432"/>
    </source>
</evidence>
<evidence type="ECO:0000256" key="1">
    <source>
        <dbReference type="ARBA" id="ARBA00022490"/>
    </source>
</evidence>
<dbReference type="Pfam" id="PF01430">
    <property type="entry name" value="HSP33"/>
    <property type="match status" value="1"/>
</dbReference>